<dbReference type="Gene3D" id="1.10.287.540">
    <property type="entry name" value="Helix hairpin bin"/>
    <property type="match status" value="1"/>
</dbReference>
<dbReference type="EMBL" id="CP080544">
    <property type="protein sequence ID" value="QYR53377.1"/>
    <property type="molecule type" value="Genomic_DNA"/>
</dbReference>
<proteinExistence type="predicted"/>
<dbReference type="PANTHER" id="PTHR39555:SF1">
    <property type="entry name" value="TYPE IV PILUS INNER MEMBRANE COMPONENT PILO"/>
    <property type="match status" value="1"/>
</dbReference>
<feature type="transmembrane region" description="Helical" evidence="1">
    <location>
        <begin position="18"/>
        <end position="39"/>
    </location>
</feature>
<dbReference type="InterPro" id="IPR014717">
    <property type="entry name" value="Transl_elong_EF1B/ribsomal_bS6"/>
</dbReference>
<keyword evidence="1" id="KW-1133">Transmembrane helix</keyword>
<reference evidence="2 3" key="1">
    <citation type="submission" date="2021-08" db="EMBL/GenBank/DDBJ databases">
        <title>Lysobacter sp. strain CJ11 Genome sequencing and assembly.</title>
        <authorList>
            <person name="Kim I."/>
        </authorList>
    </citation>
    <scope>NUCLEOTIDE SEQUENCE [LARGE SCALE GENOMIC DNA]</scope>
    <source>
        <strain evidence="2 3">CJ11</strain>
    </source>
</reference>
<dbReference type="InterPro" id="IPR007445">
    <property type="entry name" value="PilO"/>
</dbReference>
<dbReference type="PIRSF" id="PIRSF016482">
    <property type="entry name" value="PilO"/>
    <property type="match status" value="1"/>
</dbReference>
<evidence type="ECO:0000313" key="2">
    <source>
        <dbReference type="EMBL" id="QYR53377.1"/>
    </source>
</evidence>
<dbReference type="Gene3D" id="3.30.70.60">
    <property type="match status" value="1"/>
</dbReference>
<sequence length="213" mass="23680">MAKQKLDLNNIGAWPRSYQLGFCGFVVALIVGLAWLLLFRGQSEELTNLEQKESELRGTFEKKASDAANLEPLKAQLAQMEIDLKQMLRQLPSRTEMPDMIVDISQSALGAGLRVDSFKPGDEHKQDVYAEKPIDISLAGSFHQFGDFMSRVASLPRVVIMNMTNVALTPRDKSKGGGLEMKGTVKTYRYLDETEVQADAKAEADKKKAEAKK</sequence>
<organism evidence="2 3">
    <name type="scientific">Lysobacter soyae</name>
    <dbReference type="NCBI Taxonomy" id="2764185"/>
    <lineage>
        <taxon>Bacteria</taxon>
        <taxon>Pseudomonadati</taxon>
        <taxon>Pseudomonadota</taxon>
        <taxon>Gammaproteobacteria</taxon>
        <taxon>Lysobacterales</taxon>
        <taxon>Lysobacteraceae</taxon>
        <taxon>Lysobacter</taxon>
    </lineage>
</organism>
<dbReference type="PANTHER" id="PTHR39555">
    <property type="entry name" value="FIMBRIAL ASSEMBLY PROTEIN PILO-LIKE PROTEIN-RELATED"/>
    <property type="match status" value="1"/>
</dbReference>
<dbReference type="Pfam" id="PF04350">
    <property type="entry name" value="PilO"/>
    <property type="match status" value="1"/>
</dbReference>
<evidence type="ECO:0000256" key="1">
    <source>
        <dbReference type="SAM" id="Phobius"/>
    </source>
</evidence>
<keyword evidence="1" id="KW-0812">Transmembrane</keyword>
<gene>
    <name evidence="2" type="primary">pilO</name>
    <name evidence="2" type="ORF">H8L67_02375</name>
</gene>
<keyword evidence="1" id="KW-0472">Membrane</keyword>
<dbReference type="Proteomes" id="UP000824755">
    <property type="component" value="Chromosome"/>
</dbReference>
<protein>
    <submittedName>
        <fullName evidence="2">Type 4a pilus biogenesis protein PilO</fullName>
    </submittedName>
</protein>
<name>A0ABX8WRB1_9GAMM</name>
<evidence type="ECO:0000313" key="3">
    <source>
        <dbReference type="Proteomes" id="UP000824755"/>
    </source>
</evidence>
<keyword evidence="3" id="KW-1185">Reference proteome</keyword>
<accession>A0ABX8WRB1</accession>
<dbReference type="RefSeq" id="WP_220380193.1">
    <property type="nucleotide sequence ID" value="NZ_CP080544.1"/>
</dbReference>